<dbReference type="GO" id="GO:0016874">
    <property type="term" value="F:ligase activity"/>
    <property type="evidence" value="ECO:0007669"/>
    <property type="project" value="UniProtKB-KW"/>
</dbReference>
<dbReference type="InterPro" id="IPR040097">
    <property type="entry name" value="FAAL/FAAC"/>
</dbReference>
<dbReference type="EMBL" id="QXCT01000001">
    <property type="protein sequence ID" value="MDW9252006.1"/>
    <property type="molecule type" value="Genomic_DNA"/>
</dbReference>
<comment type="cofactor">
    <cofactor evidence="1">
        <name>FAD</name>
        <dbReference type="ChEBI" id="CHEBI:57692"/>
    </cofactor>
</comment>
<dbReference type="Gene3D" id="3.30.300.30">
    <property type="match status" value="1"/>
</dbReference>
<dbReference type="SUPFAM" id="SSF56801">
    <property type="entry name" value="Acetyl-CoA synthetase-like"/>
    <property type="match status" value="1"/>
</dbReference>
<dbReference type="RefSeq" id="WP_151197857.1">
    <property type="nucleotide sequence ID" value="NZ_JANUQN010000047.1"/>
</dbReference>
<protein>
    <submittedName>
        <fullName evidence="14">Acyl-CoA dehydrogenase, N-terminal domain protein</fullName>
    </submittedName>
</protein>
<dbReference type="InterPro" id="IPR000873">
    <property type="entry name" value="AMP-dep_synth/lig_dom"/>
</dbReference>
<keyword evidence="4" id="KW-0596">Phosphopantetheine</keyword>
<dbReference type="Gene3D" id="1.20.140.10">
    <property type="entry name" value="Butyryl-CoA Dehydrogenase, subunit A, domain 3"/>
    <property type="match status" value="1"/>
</dbReference>
<dbReference type="SMART" id="SM00823">
    <property type="entry name" value="PKS_PP"/>
    <property type="match status" value="1"/>
</dbReference>
<evidence type="ECO:0000256" key="5">
    <source>
        <dbReference type="ARBA" id="ARBA00022553"/>
    </source>
</evidence>
<dbReference type="InterPro" id="IPR036250">
    <property type="entry name" value="AcylCo_DH-like_C"/>
</dbReference>
<keyword evidence="9" id="KW-0274">FAD</keyword>
<name>A0AAW9CQ96_BURTH</name>
<dbReference type="Gene3D" id="3.40.50.12780">
    <property type="entry name" value="N-terminal domain of ligase-like"/>
    <property type="match status" value="1"/>
</dbReference>
<dbReference type="InterPro" id="IPR045851">
    <property type="entry name" value="AMP-bd_C_sf"/>
</dbReference>
<comment type="similarity">
    <text evidence="2">Belongs to the ATP-dependent AMP-binding enzyme family.</text>
</comment>
<keyword evidence="8" id="KW-0479">Metal-binding</keyword>
<evidence type="ECO:0000256" key="8">
    <source>
        <dbReference type="ARBA" id="ARBA00022723"/>
    </source>
</evidence>
<evidence type="ECO:0000256" key="9">
    <source>
        <dbReference type="ARBA" id="ARBA00022827"/>
    </source>
</evidence>
<evidence type="ECO:0000256" key="3">
    <source>
        <dbReference type="ARBA" id="ARBA00009347"/>
    </source>
</evidence>
<dbReference type="InterPro" id="IPR046373">
    <property type="entry name" value="Acyl-CoA_Oxase/DH_mid-dom_sf"/>
</dbReference>
<evidence type="ECO:0000256" key="10">
    <source>
        <dbReference type="ARBA" id="ARBA00022832"/>
    </source>
</evidence>
<evidence type="ECO:0000313" key="15">
    <source>
        <dbReference type="Proteomes" id="UP001272137"/>
    </source>
</evidence>
<dbReference type="PROSITE" id="PS50075">
    <property type="entry name" value="CARRIER"/>
    <property type="match status" value="1"/>
</dbReference>
<dbReference type="InterPro" id="IPR009075">
    <property type="entry name" value="AcylCo_DH/oxidase_C"/>
</dbReference>
<dbReference type="Pfam" id="PF00501">
    <property type="entry name" value="AMP-binding"/>
    <property type="match status" value="1"/>
</dbReference>
<dbReference type="PROSITE" id="PS00012">
    <property type="entry name" value="PHOSPHOPANTETHEINE"/>
    <property type="match status" value="1"/>
</dbReference>
<comment type="caution">
    <text evidence="14">The sequence shown here is derived from an EMBL/GenBank/DDBJ whole genome shotgun (WGS) entry which is preliminary data.</text>
</comment>
<dbReference type="CDD" id="cd00567">
    <property type="entry name" value="ACAD"/>
    <property type="match status" value="1"/>
</dbReference>
<dbReference type="InterPro" id="IPR042099">
    <property type="entry name" value="ANL_N_sf"/>
</dbReference>
<evidence type="ECO:0000259" key="13">
    <source>
        <dbReference type="PROSITE" id="PS50075"/>
    </source>
</evidence>
<dbReference type="FunFam" id="3.40.50.12780:FF:000013">
    <property type="entry name" value="Long-chain-fatty-acid--AMP ligase FadD32"/>
    <property type="match status" value="1"/>
</dbReference>
<keyword evidence="6" id="KW-0436">Ligase</keyword>
<evidence type="ECO:0000256" key="4">
    <source>
        <dbReference type="ARBA" id="ARBA00022450"/>
    </source>
</evidence>
<dbReference type="PROSITE" id="PS00455">
    <property type="entry name" value="AMP_BINDING"/>
    <property type="match status" value="1"/>
</dbReference>
<keyword evidence="5" id="KW-0597">Phosphoprotein</keyword>
<evidence type="ECO:0000256" key="7">
    <source>
        <dbReference type="ARBA" id="ARBA00022630"/>
    </source>
</evidence>
<dbReference type="InterPro" id="IPR020806">
    <property type="entry name" value="PKS_PP-bd"/>
</dbReference>
<dbReference type="Pfam" id="PF00550">
    <property type="entry name" value="PP-binding"/>
    <property type="match status" value="1"/>
</dbReference>
<evidence type="ECO:0000256" key="12">
    <source>
        <dbReference type="SAM" id="MobiDB-lite"/>
    </source>
</evidence>
<dbReference type="Proteomes" id="UP001272137">
    <property type="component" value="Unassembled WGS sequence"/>
</dbReference>
<dbReference type="GO" id="GO:0046872">
    <property type="term" value="F:metal ion binding"/>
    <property type="evidence" value="ECO:0007669"/>
    <property type="project" value="UniProtKB-KW"/>
</dbReference>
<evidence type="ECO:0000256" key="1">
    <source>
        <dbReference type="ARBA" id="ARBA00001974"/>
    </source>
</evidence>
<proteinExistence type="inferred from homology"/>
<dbReference type="InterPro" id="IPR006162">
    <property type="entry name" value="Ppantetheine_attach_site"/>
</dbReference>
<dbReference type="Pfam" id="PF02771">
    <property type="entry name" value="Acyl-CoA_dh_N"/>
    <property type="match status" value="1"/>
</dbReference>
<dbReference type="GO" id="GO:0050660">
    <property type="term" value="F:flavin adenine dinucleotide binding"/>
    <property type="evidence" value="ECO:0007669"/>
    <property type="project" value="InterPro"/>
</dbReference>
<dbReference type="Pfam" id="PF02770">
    <property type="entry name" value="Acyl-CoA_dh_M"/>
    <property type="match status" value="1"/>
</dbReference>
<dbReference type="InterPro" id="IPR036736">
    <property type="entry name" value="ACP-like_sf"/>
</dbReference>
<dbReference type="SMART" id="SM01294">
    <property type="entry name" value="PKS_PP_betabranch"/>
    <property type="match status" value="1"/>
</dbReference>
<feature type="compositionally biased region" description="Low complexity" evidence="12">
    <location>
        <begin position="1180"/>
        <end position="1195"/>
    </location>
</feature>
<dbReference type="GO" id="GO:0070566">
    <property type="term" value="F:adenylyltransferase activity"/>
    <property type="evidence" value="ECO:0007669"/>
    <property type="project" value="TreeGrafter"/>
</dbReference>
<dbReference type="InterPro" id="IPR013786">
    <property type="entry name" value="AcylCoA_DH/ox_N"/>
</dbReference>
<dbReference type="InterPro" id="IPR020845">
    <property type="entry name" value="AMP-binding_CS"/>
</dbReference>
<accession>A0AAW9CQ96</accession>
<evidence type="ECO:0000256" key="6">
    <source>
        <dbReference type="ARBA" id="ARBA00022598"/>
    </source>
</evidence>
<dbReference type="GO" id="GO:0006633">
    <property type="term" value="P:fatty acid biosynthetic process"/>
    <property type="evidence" value="ECO:0007669"/>
    <property type="project" value="TreeGrafter"/>
</dbReference>
<dbReference type="Pfam" id="PF23024">
    <property type="entry name" value="AMP-dom_DIP2-like"/>
    <property type="match status" value="1"/>
</dbReference>
<dbReference type="InterPro" id="IPR025110">
    <property type="entry name" value="AMP-bd_C"/>
</dbReference>
<keyword evidence="11" id="KW-0443">Lipid metabolism</keyword>
<dbReference type="GO" id="GO:0005886">
    <property type="term" value="C:plasma membrane"/>
    <property type="evidence" value="ECO:0007669"/>
    <property type="project" value="TreeGrafter"/>
</dbReference>
<evidence type="ECO:0000313" key="14">
    <source>
        <dbReference type="EMBL" id="MDW9252006.1"/>
    </source>
</evidence>
<keyword evidence="10" id="KW-0276">Fatty acid metabolism</keyword>
<dbReference type="GO" id="GO:0031177">
    <property type="term" value="F:phosphopantetheine binding"/>
    <property type="evidence" value="ECO:0007669"/>
    <property type="project" value="InterPro"/>
</dbReference>
<dbReference type="PANTHER" id="PTHR22754">
    <property type="entry name" value="DISCO-INTERACTING PROTEIN 2 DIP2 -RELATED"/>
    <property type="match status" value="1"/>
</dbReference>
<dbReference type="PANTHER" id="PTHR22754:SF32">
    <property type="entry name" value="DISCO-INTERACTING PROTEIN 2"/>
    <property type="match status" value="1"/>
</dbReference>
<sequence length="1293" mass="138438">MTTTNLPKTINELLRVRAATRGEKVAYLFLSGQPDDEQRQSITFAELELSARRVALMLQRQSVGIGERVLLLCRPGLDYIAGFLGCLYAGAVAVPAYPPRNRQHASRVVGIVESAGAKAILSTGDDFARCTKLLEDTAASHVALLDLDAAKPLDATFEPADVAPSHIAFLQYTSGTTGKPKGVMVTHGNLIHNLALIGEWMGYHEESTMVSWLPPYHDMGLIGGILTSLFGGFRCVLMAPERFIQHPFLWLRAISDYRADVTGAPDFAYRMCSRRVPDEQLATLDLSCLKTAYSGAESVRYGTLAEFAQRFAPAGFDPQRFKPCYGLAECTLLVAGRSAPRPLRTVCVDQAALQQQKVVIRRAFEGLAPQTDERDGERVLVSVGVPIGEQRVVVRDLNTNERCADDEIGEICVAGASVAPGYWQQYEQTLATFQRGIGGEAGQEFAGTGDLGFYHRGDLYVTGRLKDMIIIAGRNYYSEDVEYAVIGSRPELVPNGCAAFTVDAGDEERLVVVAEIERTHRKGDLDALLKGIREAIWLRHDISPGAVLLVSPGSVPKTSSGKVRRGECRKRLRDGELTVLARWDADDLTAAATRGAAAAPASSTSPAAPAAPASQASQASCAAPAGKAKAADAADAGGAASPNAAKVEQLKDWLRHYARTRIDSRTIDERRTIAPHIVLDFGNEGLLGMQIDRAYGGLGFTNREMLQVVAQLATIDSTLAFFVGLNNTLGIRPIMLHAQPALRDELLPLLATGRTLAAFALTEPAAGSNVRAIASVAQRVDGDQWLVSGQKSWSGSSAWAGVINVFAKQADGAGMVGLAVRQGTPGLRIGAEDLTMGVRGMIQNTLHLDRARVSDACRLGSPGQGMAVAQQTMNFARLGIGAVCVGAMKRCAQLMHRYAARRRIGTGLLLDHPLARQRIGDLRHRIDGLSALIEQLAADFDAGRDAPEDGLLIAKILGSECLSQTSDELMQMLGGRGYIETNVAPQIFRDARLPRIFEGPTETLLAHLGSRLLNGGDDLLGYLGERTGAGALAAELRGLGEQLLGEGLANADALGGAAHAANWVNYWLGSVAQWALLLAVVEQAAKRRGVDGATLEWAQSQYELAVEAAQRQVGRRRVLSSAAQLAEWGQRVEREIGPIEQTVPGATQRIDPLLRAECDMHAPPSDIGAAPAADEPPPAADVSPEPAPASAVQAAPELKREIERWLLTWLGERLRNRRIALTAETTFADIGLDSILAVELTMAFGDAFRTTVDASAVWDYASIDALATHLAARMDRHAPAQAAAASSAPSSSL</sequence>
<feature type="region of interest" description="Disordered" evidence="12">
    <location>
        <begin position="1164"/>
        <end position="1195"/>
    </location>
</feature>
<dbReference type="Gene3D" id="1.10.540.10">
    <property type="entry name" value="Acyl-CoA dehydrogenase/oxidase, N-terminal domain"/>
    <property type="match status" value="1"/>
</dbReference>
<evidence type="ECO:0000256" key="2">
    <source>
        <dbReference type="ARBA" id="ARBA00006432"/>
    </source>
</evidence>
<evidence type="ECO:0000256" key="11">
    <source>
        <dbReference type="ARBA" id="ARBA00023098"/>
    </source>
</evidence>
<organism evidence="14 15">
    <name type="scientific">Burkholderia thailandensis</name>
    <dbReference type="NCBI Taxonomy" id="57975"/>
    <lineage>
        <taxon>Bacteria</taxon>
        <taxon>Pseudomonadati</taxon>
        <taxon>Pseudomonadota</taxon>
        <taxon>Betaproteobacteria</taxon>
        <taxon>Burkholderiales</taxon>
        <taxon>Burkholderiaceae</taxon>
        <taxon>Burkholderia</taxon>
        <taxon>pseudomallei group</taxon>
    </lineage>
</organism>
<gene>
    <name evidence="14" type="ORF">C7S16_5004</name>
</gene>
<dbReference type="SUPFAM" id="SSF47336">
    <property type="entry name" value="ACP-like"/>
    <property type="match status" value="1"/>
</dbReference>
<dbReference type="InterPro" id="IPR037069">
    <property type="entry name" value="AcylCoA_DH/ox_N_sf"/>
</dbReference>
<feature type="domain" description="Carrier" evidence="13">
    <location>
        <begin position="1197"/>
        <end position="1274"/>
    </location>
</feature>
<dbReference type="InterPro" id="IPR009081">
    <property type="entry name" value="PP-bd_ACP"/>
</dbReference>
<dbReference type="GO" id="GO:0071766">
    <property type="term" value="P:Actinobacterium-type cell wall biogenesis"/>
    <property type="evidence" value="ECO:0007669"/>
    <property type="project" value="UniProtKB-ARBA"/>
</dbReference>
<dbReference type="InterPro" id="IPR009100">
    <property type="entry name" value="AcylCoA_DH/oxidase_NM_dom_sf"/>
</dbReference>
<dbReference type="Gene3D" id="2.40.110.10">
    <property type="entry name" value="Butyryl-CoA Dehydrogenase, subunit A, domain 2"/>
    <property type="match status" value="1"/>
</dbReference>
<dbReference type="SUPFAM" id="SSF47203">
    <property type="entry name" value="Acyl-CoA dehydrogenase C-terminal domain-like"/>
    <property type="match status" value="1"/>
</dbReference>
<comment type="similarity">
    <text evidence="3">Belongs to the acyl-CoA dehydrogenase family.</text>
</comment>
<dbReference type="SUPFAM" id="SSF56645">
    <property type="entry name" value="Acyl-CoA dehydrogenase NM domain-like"/>
    <property type="match status" value="1"/>
</dbReference>
<dbReference type="Pfam" id="PF00441">
    <property type="entry name" value="Acyl-CoA_dh_1"/>
    <property type="match status" value="1"/>
</dbReference>
<keyword evidence="7" id="KW-0285">Flavoprotein</keyword>
<reference evidence="14" key="1">
    <citation type="submission" date="2018-08" db="EMBL/GenBank/DDBJ databases">
        <title>Identification of Burkholderia cepacia strains that express a Burkholderia pseudomallei-like capsular polysaccharide.</title>
        <authorList>
            <person name="Burtnick M.N."/>
            <person name="Vongsouvath M."/>
            <person name="Newton P."/>
            <person name="Wuthiekanun V."/>
            <person name="Limmathurotsakul D."/>
            <person name="Brett P.J."/>
            <person name="Chantratita N."/>
            <person name="Dance D.A."/>
        </authorList>
    </citation>
    <scope>NUCLEOTIDE SEQUENCE</scope>
    <source>
        <strain evidence="14">SBXCC001</strain>
    </source>
</reference>
<dbReference type="GO" id="GO:0016627">
    <property type="term" value="F:oxidoreductase activity, acting on the CH-CH group of donors"/>
    <property type="evidence" value="ECO:0007669"/>
    <property type="project" value="InterPro"/>
</dbReference>
<dbReference type="CDD" id="cd05931">
    <property type="entry name" value="FAAL"/>
    <property type="match status" value="1"/>
</dbReference>
<dbReference type="Gene3D" id="1.10.1200.10">
    <property type="entry name" value="ACP-like"/>
    <property type="match status" value="1"/>
</dbReference>
<dbReference type="InterPro" id="IPR006091">
    <property type="entry name" value="Acyl-CoA_Oxase/DH_mid-dom"/>
</dbReference>